<dbReference type="EMBL" id="CP010311">
    <property type="protein sequence ID" value="AJF06726.1"/>
    <property type="molecule type" value="Genomic_DNA"/>
</dbReference>
<gene>
    <name evidence="3" type="ORF">GSUB_09495</name>
</gene>
<feature type="compositionally biased region" description="Basic residues" evidence="1">
    <location>
        <begin position="205"/>
        <end position="219"/>
    </location>
</feature>
<dbReference type="Gene3D" id="1.10.3290.10">
    <property type="entry name" value="Fido-like domain"/>
    <property type="match status" value="1"/>
</dbReference>
<feature type="domain" description="Filamentation induced by cAMP protein Fic-like C-terminal" evidence="2">
    <location>
        <begin position="143"/>
        <end position="206"/>
    </location>
</feature>
<protein>
    <recommendedName>
        <fullName evidence="2">Filamentation induced by cAMP protein Fic-like C-terminal domain-containing protein</fullName>
    </recommendedName>
</protein>
<keyword evidence="4" id="KW-1185">Reference proteome</keyword>
<dbReference type="Proteomes" id="UP000035036">
    <property type="component" value="Chromosome"/>
</dbReference>
<dbReference type="AlphaFoldDB" id="A0A0B5FSZ4"/>
<dbReference type="KEGG" id="gsb:GSUB_09495"/>
<reference evidence="3 4" key="1">
    <citation type="journal article" date="2015" name="Genome Announc.">
        <title>Genomes of Geoalkalibacter ferrihydriticus Z-0531T and Geoalkalibacter subterraneus Red1T, Two Haloalkaliphilic Metal-Reducing Deltaproteobacteria.</title>
        <authorList>
            <person name="Badalamenti J.P."/>
            <person name="Krajmalnik-Brown R."/>
            <person name="Torres C.I."/>
            <person name="Bond D.R."/>
        </authorList>
    </citation>
    <scope>NUCLEOTIDE SEQUENCE [LARGE SCALE GENOMIC DNA]</scope>
    <source>
        <strain evidence="3 4">Red1</strain>
    </source>
</reference>
<dbReference type="Pfam" id="PF21247">
    <property type="entry name" value="Fic-like_C"/>
    <property type="match status" value="1"/>
</dbReference>
<dbReference type="OrthoDB" id="9813719at2"/>
<organism evidence="3 4">
    <name type="scientific">Geoalkalibacter subterraneus</name>
    <dbReference type="NCBI Taxonomy" id="483547"/>
    <lineage>
        <taxon>Bacteria</taxon>
        <taxon>Pseudomonadati</taxon>
        <taxon>Thermodesulfobacteriota</taxon>
        <taxon>Desulfuromonadia</taxon>
        <taxon>Desulfuromonadales</taxon>
        <taxon>Geoalkalibacteraceae</taxon>
        <taxon>Geoalkalibacter</taxon>
    </lineage>
</organism>
<evidence type="ECO:0000259" key="2">
    <source>
        <dbReference type="Pfam" id="PF21247"/>
    </source>
</evidence>
<feature type="region of interest" description="Disordered" evidence="1">
    <location>
        <begin position="184"/>
        <end position="219"/>
    </location>
</feature>
<evidence type="ECO:0000256" key="1">
    <source>
        <dbReference type="SAM" id="MobiDB-lite"/>
    </source>
</evidence>
<dbReference type="HOGENOM" id="CLU_1259935_0_0_7"/>
<feature type="compositionally biased region" description="Polar residues" evidence="1">
    <location>
        <begin position="193"/>
        <end position="203"/>
    </location>
</feature>
<name>A0A0B5FSZ4_9BACT</name>
<evidence type="ECO:0000313" key="4">
    <source>
        <dbReference type="Proteomes" id="UP000035036"/>
    </source>
</evidence>
<dbReference type="STRING" id="483547.GSUB_09495"/>
<dbReference type="RefSeq" id="WP_040200479.1">
    <property type="nucleotide sequence ID" value="NZ_CP010311.1"/>
</dbReference>
<accession>A0A0B5FSZ4</accession>
<proteinExistence type="predicted"/>
<evidence type="ECO:0000313" key="3">
    <source>
        <dbReference type="EMBL" id="AJF06726.1"/>
    </source>
</evidence>
<sequence>MKYQPPCTITPAIVNLVAEIGETIGRYTVLAEQNLTPRLRRENRIRTIQASLAIENNTLTLEQVTAVIEGKRVLGHPREIQEVRNAFATYEAMEDWDASVEEDYYRVLAVADSQADATPFVEFMLGALRDAVREAVLNDQVADQVAALIRAIGSGELGSNDLMQALGLSHRPTFRNNYLNPAKEDQWIERTQPDSPRSPTQRYRLTGKGHRWLQHHADE</sequence>
<dbReference type="InterPro" id="IPR036597">
    <property type="entry name" value="Fido-like_dom_sf"/>
</dbReference>
<dbReference type="InterPro" id="IPR049514">
    <property type="entry name" value="Fic-like_C"/>
</dbReference>